<proteinExistence type="predicted"/>
<dbReference type="Pfam" id="PF10103">
    <property type="entry name" value="Zincin_2"/>
    <property type="match status" value="1"/>
</dbReference>
<keyword evidence="1" id="KW-0482">Metalloprotease</keyword>
<dbReference type="InterPro" id="IPR018766">
    <property type="entry name" value="Zinicin_2"/>
</dbReference>
<sequence length="275" mass="30921">MLDLTVHDDTRRQKDLADRITRTLESVAPLVARTTGLPLPPAVRFRVVTPAVWRRESVAHLQRLLVRDISDLGLHPAHAKQLKRRVRMGGAIVPPMVLPMIMGWTALAADGQREVIVVPQALRHGGLLSHEPSLTKMIAHELTHLVQVAAYDDDPAWNTLVPDLRKTDKEVTSLVLEGHALWTDGQVTTQLYGRPVDQRHRGAQVLALPAPRNRLARTMRLDRARYAEAATFFNDAVAIHGVDQVNRIWQDRPLLPTKDEFTDADARAWIRRIAT</sequence>
<dbReference type="EMBL" id="JAYMRP010000065">
    <property type="protein sequence ID" value="MFB8777979.1"/>
    <property type="molecule type" value="Genomic_DNA"/>
</dbReference>
<name>A0ABV5EMA1_9ACTN</name>
<dbReference type="Proteomes" id="UP001585080">
    <property type="component" value="Unassembled WGS sequence"/>
</dbReference>
<accession>A0ABV5EMA1</accession>
<evidence type="ECO:0000313" key="1">
    <source>
        <dbReference type="EMBL" id="MFB8777979.1"/>
    </source>
</evidence>
<protein>
    <submittedName>
        <fullName evidence="1">Zinc-dependent metalloprotease</fullName>
    </submittedName>
</protein>
<dbReference type="SUPFAM" id="SSF55486">
    <property type="entry name" value="Metalloproteases ('zincins'), catalytic domain"/>
    <property type="match status" value="1"/>
</dbReference>
<dbReference type="GO" id="GO:0008237">
    <property type="term" value="F:metallopeptidase activity"/>
    <property type="evidence" value="ECO:0007669"/>
    <property type="project" value="UniProtKB-KW"/>
</dbReference>
<dbReference type="RefSeq" id="WP_376736407.1">
    <property type="nucleotide sequence ID" value="NZ_JAYMRP010000065.1"/>
</dbReference>
<gene>
    <name evidence="1" type="ORF">VSS16_35640</name>
</gene>
<keyword evidence="1" id="KW-0645">Protease</keyword>
<keyword evidence="2" id="KW-1185">Reference proteome</keyword>
<keyword evidence="1" id="KW-0378">Hydrolase</keyword>
<evidence type="ECO:0000313" key="2">
    <source>
        <dbReference type="Proteomes" id="UP001585080"/>
    </source>
</evidence>
<organism evidence="1 2">
    <name type="scientific">Streptomyces broussonetiae</name>
    <dbReference type="NCBI Taxonomy" id="2686304"/>
    <lineage>
        <taxon>Bacteria</taxon>
        <taxon>Bacillati</taxon>
        <taxon>Actinomycetota</taxon>
        <taxon>Actinomycetes</taxon>
        <taxon>Kitasatosporales</taxon>
        <taxon>Streptomycetaceae</taxon>
        <taxon>Streptomyces</taxon>
    </lineage>
</organism>
<comment type="caution">
    <text evidence="1">The sequence shown here is derived from an EMBL/GenBank/DDBJ whole genome shotgun (WGS) entry which is preliminary data.</text>
</comment>
<reference evidence="1 2" key="1">
    <citation type="submission" date="2024-01" db="EMBL/GenBank/DDBJ databases">
        <title>Genome mining of biosynthetic gene clusters to explore secondary metabolites of Streptomyces sp.</title>
        <authorList>
            <person name="Baig A."/>
            <person name="Ajitkumar Shintre N."/>
            <person name="Kumar H."/>
            <person name="Anbarasu A."/>
            <person name="Ramaiah S."/>
        </authorList>
    </citation>
    <scope>NUCLEOTIDE SEQUENCE [LARGE SCALE GENOMIC DNA]</scope>
    <source>
        <strain evidence="1 2">A57</strain>
    </source>
</reference>